<dbReference type="Gene3D" id="3.40.190.10">
    <property type="entry name" value="Periplasmic binding protein-like II"/>
    <property type="match status" value="2"/>
</dbReference>
<dbReference type="InterPro" id="IPR036390">
    <property type="entry name" value="WH_DNA-bd_sf"/>
</dbReference>
<evidence type="ECO:0000313" key="6">
    <source>
        <dbReference type="EMBL" id="MDY0883395.1"/>
    </source>
</evidence>
<dbReference type="Proteomes" id="UP001279642">
    <property type="component" value="Unassembled WGS sequence"/>
</dbReference>
<dbReference type="SUPFAM" id="SSF53850">
    <property type="entry name" value="Periplasmic binding protein-like II"/>
    <property type="match status" value="1"/>
</dbReference>
<keyword evidence="2" id="KW-0805">Transcription regulation</keyword>
<feature type="domain" description="HTH lysR-type" evidence="5">
    <location>
        <begin position="7"/>
        <end position="64"/>
    </location>
</feature>
<keyword evidence="7" id="KW-1185">Reference proteome</keyword>
<dbReference type="Pfam" id="PF03466">
    <property type="entry name" value="LysR_substrate"/>
    <property type="match status" value="1"/>
</dbReference>
<dbReference type="InterPro" id="IPR036388">
    <property type="entry name" value="WH-like_DNA-bd_sf"/>
</dbReference>
<name>A0ABU5EBL9_9PROT</name>
<evidence type="ECO:0000313" key="7">
    <source>
        <dbReference type="Proteomes" id="UP001279642"/>
    </source>
</evidence>
<evidence type="ECO:0000256" key="1">
    <source>
        <dbReference type="ARBA" id="ARBA00009437"/>
    </source>
</evidence>
<accession>A0ABU5EBL9</accession>
<proteinExistence type="inferred from homology"/>
<evidence type="ECO:0000256" key="3">
    <source>
        <dbReference type="ARBA" id="ARBA00023125"/>
    </source>
</evidence>
<dbReference type="InterPro" id="IPR005119">
    <property type="entry name" value="LysR_subst-bd"/>
</dbReference>
<dbReference type="PRINTS" id="PR00039">
    <property type="entry name" value="HTHLYSR"/>
</dbReference>
<dbReference type="CDD" id="cd05466">
    <property type="entry name" value="PBP2_LTTR_substrate"/>
    <property type="match status" value="1"/>
</dbReference>
<evidence type="ECO:0000256" key="4">
    <source>
        <dbReference type="ARBA" id="ARBA00023163"/>
    </source>
</evidence>
<dbReference type="PANTHER" id="PTHR30579:SF7">
    <property type="entry name" value="HTH-TYPE TRANSCRIPTIONAL REGULATOR LRHA-RELATED"/>
    <property type="match status" value="1"/>
</dbReference>
<dbReference type="RefSeq" id="WP_320508431.1">
    <property type="nucleotide sequence ID" value="NZ_JAXCLW010000002.1"/>
</dbReference>
<dbReference type="Pfam" id="PF00126">
    <property type="entry name" value="HTH_1"/>
    <property type="match status" value="1"/>
</dbReference>
<evidence type="ECO:0000256" key="2">
    <source>
        <dbReference type="ARBA" id="ARBA00023015"/>
    </source>
</evidence>
<keyword evidence="3" id="KW-0238">DNA-binding</keyword>
<comment type="caution">
    <text evidence="6">The sequence shown here is derived from an EMBL/GenBank/DDBJ whole genome shotgun (WGS) entry which is preliminary data.</text>
</comment>
<dbReference type="InterPro" id="IPR050176">
    <property type="entry name" value="LTTR"/>
</dbReference>
<comment type="similarity">
    <text evidence="1">Belongs to the LysR transcriptional regulatory family.</text>
</comment>
<dbReference type="PROSITE" id="PS50931">
    <property type="entry name" value="HTH_LYSR"/>
    <property type="match status" value="1"/>
</dbReference>
<keyword evidence="4" id="KW-0804">Transcription</keyword>
<dbReference type="InterPro" id="IPR000847">
    <property type="entry name" value="LysR_HTH_N"/>
</dbReference>
<dbReference type="SUPFAM" id="SSF46785">
    <property type="entry name" value="Winged helix' DNA-binding domain"/>
    <property type="match status" value="1"/>
</dbReference>
<organism evidence="6 7">
    <name type="scientific">Dongia soli</name>
    <dbReference type="NCBI Taxonomy" id="600628"/>
    <lineage>
        <taxon>Bacteria</taxon>
        <taxon>Pseudomonadati</taxon>
        <taxon>Pseudomonadota</taxon>
        <taxon>Alphaproteobacteria</taxon>
        <taxon>Rhodospirillales</taxon>
        <taxon>Dongiaceae</taxon>
        <taxon>Dongia</taxon>
    </lineage>
</organism>
<evidence type="ECO:0000259" key="5">
    <source>
        <dbReference type="PROSITE" id="PS50931"/>
    </source>
</evidence>
<dbReference type="EMBL" id="JAXCLW010000002">
    <property type="protein sequence ID" value="MDY0883395.1"/>
    <property type="molecule type" value="Genomic_DNA"/>
</dbReference>
<sequence length="288" mass="31795">MLGGMRLDIDSLRTFKTVVELGGITRAAQKLNLTQSAVSHKLARLEERIGRPLLIKGSGGLGPTADGRNLLSYADRLVSLHDEAAEHFRSSDLAGQVRLGSTEDATGKKFAAVLGRFKRLHPQVSLSIKVGQSLMLQHWLKSGEVDLAILQTFEDEMEDGDQELWREDLCWVQGEDHPILPEQSIPFVSFDQNCFYRQAAQRRLAEQGRSLNVILECPSSEGVRAGVRHGLGIALLGRRNLAPGIVEIHGDLPRFSPVVHVLRGRNETPSRLEKGLIEAVVAEMCDIK</sequence>
<dbReference type="PANTHER" id="PTHR30579">
    <property type="entry name" value="TRANSCRIPTIONAL REGULATOR"/>
    <property type="match status" value="1"/>
</dbReference>
<dbReference type="Gene3D" id="1.10.10.10">
    <property type="entry name" value="Winged helix-like DNA-binding domain superfamily/Winged helix DNA-binding domain"/>
    <property type="match status" value="1"/>
</dbReference>
<reference evidence="6 7" key="1">
    <citation type="journal article" date="2016" name="Antonie Van Leeuwenhoek">
        <title>Dongia soli sp. nov., isolated from soil from Dokdo, Korea.</title>
        <authorList>
            <person name="Kim D.U."/>
            <person name="Lee H."/>
            <person name="Kim H."/>
            <person name="Kim S.G."/>
            <person name="Ka J.O."/>
        </authorList>
    </citation>
    <scope>NUCLEOTIDE SEQUENCE [LARGE SCALE GENOMIC DNA]</scope>
    <source>
        <strain evidence="6 7">D78</strain>
    </source>
</reference>
<protein>
    <submittedName>
        <fullName evidence="6">LysR family transcriptional regulator</fullName>
    </submittedName>
</protein>
<gene>
    <name evidence="6" type="ORF">SMD27_11115</name>
</gene>